<feature type="transmembrane region" description="Helical" evidence="7">
    <location>
        <begin position="113"/>
        <end position="134"/>
    </location>
</feature>
<feature type="transmembrane region" description="Helical" evidence="7">
    <location>
        <begin position="311"/>
        <end position="330"/>
    </location>
</feature>
<feature type="transmembrane region" description="Helical" evidence="7">
    <location>
        <begin position="20"/>
        <end position="46"/>
    </location>
</feature>
<evidence type="ECO:0000313" key="9">
    <source>
        <dbReference type="EMBL" id="KUJ12567.1"/>
    </source>
</evidence>
<evidence type="ECO:0000256" key="3">
    <source>
        <dbReference type="ARBA" id="ARBA00022692"/>
    </source>
</evidence>
<proteinExistence type="predicted"/>
<accession>A0A194WY85</accession>
<dbReference type="FunCoup" id="A0A194WY85">
    <property type="interactions" value="43"/>
</dbReference>
<evidence type="ECO:0000256" key="4">
    <source>
        <dbReference type="ARBA" id="ARBA00022989"/>
    </source>
</evidence>
<dbReference type="RefSeq" id="XP_018066922.1">
    <property type="nucleotide sequence ID" value="XM_018221404.1"/>
</dbReference>
<evidence type="ECO:0000256" key="5">
    <source>
        <dbReference type="ARBA" id="ARBA00023136"/>
    </source>
</evidence>
<gene>
    <name evidence="9" type="ORF">LY89DRAFT_757095</name>
</gene>
<feature type="transmembrane region" description="Helical" evidence="7">
    <location>
        <begin position="58"/>
        <end position="76"/>
    </location>
</feature>
<dbReference type="GeneID" id="28831130"/>
<dbReference type="OrthoDB" id="10021397at2759"/>
<dbReference type="PANTHER" id="PTHR23501:SF187">
    <property type="entry name" value="MAJOR FACILITATOR SUPERFAMILY (MFS) PROFILE DOMAIN-CONTAINING PROTEIN"/>
    <property type="match status" value="1"/>
</dbReference>
<organism evidence="9 10">
    <name type="scientific">Mollisia scopiformis</name>
    <name type="common">Conifer needle endophyte fungus</name>
    <name type="synonym">Phialocephala scopiformis</name>
    <dbReference type="NCBI Taxonomy" id="149040"/>
    <lineage>
        <taxon>Eukaryota</taxon>
        <taxon>Fungi</taxon>
        <taxon>Dikarya</taxon>
        <taxon>Ascomycota</taxon>
        <taxon>Pezizomycotina</taxon>
        <taxon>Leotiomycetes</taxon>
        <taxon>Helotiales</taxon>
        <taxon>Mollisiaceae</taxon>
        <taxon>Mollisia</taxon>
    </lineage>
</organism>
<dbReference type="Proteomes" id="UP000070700">
    <property type="component" value="Unassembled WGS sequence"/>
</dbReference>
<feature type="domain" description="Major facilitator superfamily (MFS) profile" evidence="8">
    <location>
        <begin position="23"/>
        <end position="475"/>
    </location>
</feature>
<name>A0A194WY85_MOLSC</name>
<keyword evidence="4 7" id="KW-1133">Transmembrane helix</keyword>
<feature type="transmembrane region" description="Helical" evidence="7">
    <location>
        <begin position="283"/>
        <end position="305"/>
    </location>
</feature>
<feature type="transmembrane region" description="Helical" evidence="7">
    <location>
        <begin position="396"/>
        <end position="417"/>
    </location>
</feature>
<dbReference type="PRINTS" id="PR01036">
    <property type="entry name" value="TCRTETB"/>
</dbReference>
<evidence type="ECO:0000313" key="10">
    <source>
        <dbReference type="Proteomes" id="UP000070700"/>
    </source>
</evidence>
<dbReference type="SUPFAM" id="SSF103473">
    <property type="entry name" value="MFS general substrate transporter"/>
    <property type="match status" value="1"/>
</dbReference>
<comment type="subcellular location">
    <subcellularLocation>
        <location evidence="1">Membrane</location>
        <topology evidence="1">Multi-pass membrane protein</topology>
    </subcellularLocation>
</comment>
<dbReference type="KEGG" id="psco:LY89DRAFT_757095"/>
<evidence type="ECO:0000256" key="7">
    <source>
        <dbReference type="SAM" id="Phobius"/>
    </source>
</evidence>
<keyword evidence="6" id="KW-0325">Glycoprotein</keyword>
<feature type="transmembrane region" description="Helical" evidence="7">
    <location>
        <begin position="363"/>
        <end position="384"/>
    </location>
</feature>
<dbReference type="GO" id="GO:0005886">
    <property type="term" value="C:plasma membrane"/>
    <property type="evidence" value="ECO:0007669"/>
    <property type="project" value="TreeGrafter"/>
</dbReference>
<evidence type="ECO:0000256" key="1">
    <source>
        <dbReference type="ARBA" id="ARBA00004141"/>
    </source>
</evidence>
<dbReference type="InterPro" id="IPR011701">
    <property type="entry name" value="MFS"/>
</dbReference>
<protein>
    <submittedName>
        <fullName evidence="9">Major facilitator superfamily protein</fullName>
    </submittedName>
</protein>
<evidence type="ECO:0000256" key="2">
    <source>
        <dbReference type="ARBA" id="ARBA00022448"/>
    </source>
</evidence>
<reference evidence="9 10" key="1">
    <citation type="submission" date="2015-10" db="EMBL/GenBank/DDBJ databases">
        <title>Full genome of DAOMC 229536 Phialocephala scopiformis, a fungal endophyte of spruce producing the potent anti-insectan compound rugulosin.</title>
        <authorList>
            <consortium name="DOE Joint Genome Institute"/>
            <person name="Walker A.K."/>
            <person name="Frasz S.L."/>
            <person name="Seifert K.A."/>
            <person name="Miller J.D."/>
            <person name="Mondo S.J."/>
            <person name="Labutti K."/>
            <person name="Lipzen A."/>
            <person name="Dockter R."/>
            <person name="Kennedy M."/>
            <person name="Grigoriev I.V."/>
            <person name="Spatafora J.W."/>
        </authorList>
    </citation>
    <scope>NUCLEOTIDE SEQUENCE [LARGE SCALE GENOMIC DNA]</scope>
    <source>
        <strain evidence="9 10">CBS 120377</strain>
    </source>
</reference>
<dbReference type="InterPro" id="IPR036259">
    <property type="entry name" value="MFS_trans_sf"/>
</dbReference>
<dbReference type="InParanoid" id="A0A194WY85"/>
<dbReference type="AlphaFoldDB" id="A0A194WY85"/>
<keyword evidence="3 7" id="KW-0812">Transmembrane</keyword>
<feature type="transmembrane region" description="Helical" evidence="7">
    <location>
        <begin position="451"/>
        <end position="470"/>
    </location>
</feature>
<feature type="transmembrane region" description="Helical" evidence="7">
    <location>
        <begin position="88"/>
        <end position="107"/>
    </location>
</feature>
<dbReference type="InterPro" id="IPR020846">
    <property type="entry name" value="MFS_dom"/>
</dbReference>
<dbReference type="Pfam" id="PF07690">
    <property type="entry name" value="MFS_1"/>
    <property type="match status" value="1"/>
</dbReference>
<keyword evidence="2" id="KW-0813">Transport</keyword>
<keyword evidence="10" id="KW-1185">Reference proteome</keyword>
<sequence>MAEEAQPSTSRTAPRHGWRFWAIFPGLCVTSILCALDSTILSTVLPTITSDLHSSSEYVWIINAYTLTFTAIQPLYGQVADIFGRKAAIVVAISLFLLGSGICGGAQSTDMLIGGRAIQGLGGGGLSILPAMVVCDLVPLRERQKYTGLVYGAFAIGTFIGPVVGGVMVDHIPWRFIFWLNLPPAGLALGLVVAFLKVSHNRSGSVWKQLARIDYFGNLFLMGAVTSILLALAGAGVSRPWSSWHTLVPLLLGLVALPLFVLFEASSLCLLPTVPLRLFSNRTSALAFLLTFLHGVMLYWGSYFLPSGINTLPAALSSVPFGIAGGFMIAKTGRYRLNQIVGFALAAIGIECCSVLNQNSLAGVWATLEIISAAGAGSILTATLPAMQALLAEADVASSTATWGFIQSLGFVWGVAIPSSIFETKFRTFIVSLHGQVQREVIDVFVASLKLVWEMGSAFAILGFLISLGVKDMELRETLETSYGYYGELSRKDNLASSKE</sequence>
<keyword evidence="5 7" id="KW-0472">Membrane</keyword>
<feature type="transmembrane region" description="Helical" evidence="7">
    <location>
        <begin position="247"/>
        <end position="271"/>
    </location>
</feature>
<evidence type="ECO:0000256" key="6">
    <source>
        <dbReference type="ARBA" id="ARBA00023180"/>
    </source>
</evidence>
<evidence type="ECO:0000259" key="8">
    <source>
        <dbReference type="PROSITE" id="PS50850"/>
    </source>
</evidence>
<feature type="transmembrane region" description="Helical" evidence="7">
    <location>
        <begin position="216"/>
        <end position="235"/>
    </location>
</feature>
<feature type="transmembrane region" description="Helical" evidence="7">
    <location>
        <begin position="146"/>
        <end position="164"/>
    </location>
</feature>
<dbReference type="GO" id="GO:0022857">
    <property type="term" value="F:transmembrane transporter activity"/>
    <property type="evidence" value="ECO:0007669"/>
    <property type="project" value="InterPro"/>
</dbReference>
<feature type="transmembrane region" description="Helical" evidence="7">
    <location>
        <begin position="176"/>
        <end position="196"/>
    </location>
</feature>
<dbReference type="EMBL" id="KQ947424">
    <property type="protein sequence ID" value="KUJ12567.1"/>
    <property type="molecule type" value="Genomic_DNA"/>
</dbReference>
<dbReference type="Gene3D" id="1.20.1720.10">
    <property type="entry name" value="Multidrug resistance protein D"/>
    <property type="match status" value="1"/>
</dbReference>
<dbReference type="PANTHER" id="PTHR23501">
    <property type="entry name" value="MAJOR FACILITATOR SUPERFAMILY"/>
    <property type="match status" value="1"/>
</dbReference>
<dbReference type="PROSITE" id="PS50850">
    <property type="entry name" value="MFS"/>
    <property type="match status" value="1"/>
</dbReference>